<dbReference type="AlphaFoldDB" id="A0A073CQ34"/>
<keyword evidence="1" id="KW-1133">Transmembrane helix</keyword>
<accession>A0A073CQ34</accession>
<evidence type="ECO:0000313" key="3">
    <source>
        <dbReference type="EMBL" id="KEI66145.1"/>
    </source>
</evidence>
<proteinExistence type="predicted"/>
<keyword evidence="1" id="KW-0812">Transmembrane</keyword>
<keyword evidence="4" id="KW-1185">Reference proteome</keyword>
<dbReference type="Proteomes" id="UP000027395">
    <property type="component" value="Chromosome"/>
</dbReference>
<dbReference type="eggNOG" id="COG0526">
    <property type="taxonomic scope" value="Bacteria"/>
</dbReference>
<organism evidence="3 4">
    <name type="scientific">Planktothrix agardhii (strain NIVA-CYA 126/8)</name>
    <dbReference type="NCBI Taxonomy" id="388467"/>
    <lineage>
        <taxon>Bacteria</taxon>
        <taxon>Bacillati</taxon>
        <taxon>Cyanobacteriota</taxon>
        <taxon>Cyanophyceae</taxon>
        <taxon>Oscillatoriophycideae</taxon>
        <taxon>Oscillatoriales</taxon>
        <taxon>Microcoleaceae</taxon>
        <taxon>Planktothrix</taxon>
    </lineage>
</organism>
<dbReference type="PANTHER" id="PTHR47353:SF1">
    <property type="entry name" value="THIOREDOXIN-LIKE PROTEIN HCF164, CHLOROPLASTIC"/>
    <property type="match status" value="1"/>
</dbReference>
<dbReference type="InterPro" id="IPR044241">
    <property type="entry name" value="TxlA/HCF164"/>
</dbReference>
<gene>
    <name evidence="3" type="primary">txlA</name>
    <name evidence="3" type="ORF">A19Y_1025</name>
</gene>
<dbReference type="STRING" id="388467.A19Y_1025"/>
<dbReference type="GO" id="GO:0016671">
    <property type="term" value="F:oxidoreductase activity, acting on a sulfur group of donors, disulfide as acceptor"/>
    <property type="evidence" value="ECO:0007669"/>
    <property type="project" value="TreeGrafter"/>
</dbReference>
<dbReference type="PROSITE" id="PS51352">
    <property type="entry name" value="THIOREDOXIN_2"/>
    <property type="match status" value="1"/>
</dbReference>
<feature type="transmembrane region" description="Helical" evidence="1">
    <location>
        <begin position="45"/>
        <end position="62"/>
    </location>
</feature>
<dbReference type="FunFam" id="3.40.30.10:FF:000423">
    <property type="entry name" value="Thiol:disulfide interchange protein"/>
    <property type="match status" value="1"/>
</dbReference>
<dbReference type="PATRIC" id="fig|388467.6.peg.974"/>
<dbReference type="Gene3D" id="3.40.30.10">
    <property type="entry name" value="Glutaredoxin"/>
    <property type="match status" value="1"/>
</dbReference>
<dbReference type="SUPFAM" id="SSF52833">
    <property type="entry name" value="Thioredoxin-like"/>
    <property type="match status" value="1"/>
</dbReference>
<dbReference type="PANTHER" id="PTHR47353">
    <property type="entry name" value="THIOREDOXIN-LIKE PROTEIN HCF164, CHLOROPLASTIC"/>
    <property type="match status" value="1"/>
</dbReference>
<protein>
    <submittedName>
        <fullName evidence="3">TxlA</fullName>
    </submittedName>
</protein>
<reference evidence="3 4" key="1">
    <citation type="journal article" date="2014" name="Appl. Environ. Microbiol.">
        <title>Elucidation of insertion elements encoded on plasmids and in vitro construction of shuttle vectors from the toxic cyanobacterium Planktothrix.</title>
        <authorList>
            <person name="Christiansen G."/>
            <person name="Goesmann A."/>
            <person name="Kurmayer R."/>
        </authorList>
    </citation>
    <scope>NUCLEOTIDE SEQUENCE [LARGE SCALE GENOMIC DNA]</scope>
    <source>
        <strain evidence="3 4">NIVA-CYA 126/8</strain>
    </source>
</reference>
<dbReference type="Pfam" id="PF00085">
    <property type="entry name" value="Thioredoxin"/>
    <property type="match status" value="1"/>
</dbReference>
<keyword evidence="1" id="KW-0472">Membrane</keyword>
<dbReference type="PROSITE" id="PS00194">
    <property type="entry name" value="THIOREDOXIN_1"/>
    <property type="match status" value="1"/>
</dbReference>
<dbReference type="CDD" id="cd02950">
    <property type="entry name" value="TxlA"/>
    <property type="match status" value="1"/>
</dbReference>
<dbReference type="InterPro" id="IPR013766">
    <property type="entry name" value="Thioredoxin_domain"/>
</dbReference>
<dbReference type="HOGENOM" id="CLU_064833_2_0_3"/>
<evidence type="ECO:0000256" key="1">
    <source>
        <dbReference type="SAM" id="Phobius"/>
    </source>
</evidence>
<dbReference type="InterPro" id="IPR036249">
    <property type="entry name" value="Thioredoxin-like_sf"/>
</dbReference>
<evidence type="ECO:0000313" key="4">
    <source>
        <dbReference type="Proteomes" id="UP000027395"/>
    </source>
</evidence>
<evidence type="ECO:0000259" key="2">
    <source>
        <dbReference type="PROSITE" id="PS51352"/>
    </source>
</evidence>
<feature type="domain" description="Thioredoxin" evidence="2">
    <location>
        <begin position="60"/>
        <end position="179"/>
    </location>
</feature>
<dbReference type="InterPro" id="IPR017937">
    <property type="entry name" value="Thioredoxin_CS"/>
</dbReference>
<sequence>MVQNFVKLKSSIIIIIFDNINMNENPLHSTPSTEPSDLAKRIRNFLIIIAAIILSLSVFLAIRSEATSTSLPQLVEESIPLDIALNNGKPTLMEFYANWCTSCQTMAPELSEIKHKYSEKLNFVMLNVDNSKWLPELLKYRVDGIPHFVYLNQKAETIAQTIGEIPRPILEANLESLIAENPLPYTQAIGQVSAFNSPLNIDQPSSSDPRSHGAQVQ</sequence>
<name>A0A073CQ34_PLAA1</name>
<dbReference type="EMBL" id="CM002803">
    <property type="protein sequence ID" value="KEI66145.1"/>
    <property type="molecule type" value="Genomic_DNA"/>
</dbReference>